<dbReference type="AlphaFoldDB" id="A8NXA4"/>
<evidence type="ECO:0000256" key="5">
    <source>
        <dbReference type="SAM" id="MobiDB-lite"/>
    </source>
</evidence>
<dbReference type="SUPFAM" id="SSF103025">
    <property type="entry name" value="Folate-binding domain"/>
    <property type="match status" value="1"/>
</dbReference>
<dbReference type="InterPro" id="IPR017703">
    <property type="entry name" value="YgfZ/GCV_T_CS"/>
</dbReference>
<dbReference type="Proteomes" id="UP000001861">
    <property type="component" value="Unassembled WGS sequence"/>
</dbReference>
<dbReference type="OMA" id="NMLVAND"/>
<protein>
    <submittedName>
        <fullName evidence="7">Mitochondrial protein</fullName>
    </submittedName>
</protein>
<dbReference type="GO" id="GO:0016226">
    <property type="term" value="P:iron-sulfur cluster assembly"/>
    <property type="evidence" value="ECO:0007669"/>
    <property type="project" value="TreeGrafter"/>
</dbReference>
<sequence>MPPAVIQSLLRQTPTLAPITNRALISVSGSDANTFLNGILSTHVKPPQFSAFLHAQGRVLYDVFIYTDPNPQSTKGPSYLIEYSPPPASNTDVPPLLTYLKRHVLRSKVKVRDASGNYDIWAAWGSELDRKWEQKREWTWASSGAVEPVWGREAPWGSEPGEVLDCRGIGMGRRLLVKQGDKPKEATSHDIATSDDYLLHRILHGVPEGNVDIPPMHAFPMDSNLDMMGGGTLLQGPDAEVSELIPTSVDFRKGCYVGQELTVRTYHKGVIRKRIHPVILSDLGSSSTTPATLSTPLPPDLDIKPVQQKDNAAEGATRTPRPRGTGKLLSTTTHGVGLALLRLEHVAAQQAGNIRLDLSHEGGASLSITPWVPSWWPSQPPPEGFETE</sequence>
<keyword evidence="3" id="KW-0496">Mitochondrion</keyword>
<dbReference type="PANTHER" id="PTHR22602:SF0">
    <property type="entry name" value="TRANSFERASE CAF17, MITOCHONDRIAL-RELATED"/>
    <property type="match status" value="1"/>
</dbReference>
<evidence type="ECO:0000313" key="8">
    <source>
        <dbReference type="Proteomes" id="UP000001861"/>
    </source>
</evidence>
<accession>A8NXA4</accession>
<evidence type="ECO:0000256" key="3">
    <source>
        <dbReference type="ARBA" id="ARBA00023128"/>
    </source>
</evidence>
<dbReference type="InterPro" id="IPR057460">
    <property type="entry name" value="CAF17_C"/>
</dbReference>
<proteinExistence type="inferred from homology"/>
<comment type="caution">
    <text evidence="7">The sequence shown here is derived from an EMBL/GenBank/DDBJ whole genome shotgun (WGS) entry which is preliminary data.</text>
</comment>
<dbReference type="PANTHER" id="PTHR22602">
    <property type="entry name" value="TRANSFERASE CAF17, MITOCHONDRIAL-RELATED"/>
    <property type="match status" value="1"/>
</dbReference>
<evidence type="ECO:0000256" key="1">
    <source>
        <dbReference type="ARBA" id="ARBA00004173"/>
    </source>
</evidence>
<dbReference type="eggNOG" id="KOG2929">
    <property type="taxonomic scope" value="Eukaryota"/>
</dbReference>
<dbReference type="STRING" id="240176.A8NXA4"/>
<dbReference type="HOGENOM" id="CLU_007884_7_0_1"/>
<evidence type="ECO:0000256" key="2">
    <source>
        <dbReference type="ARBA" id="ARBA00022946"/>
    </source>
</evidence>
<dbReference type="GeneID" id="6013668"/>
<reference evidence="7 8" key="1">
    <citation type="journal article" date="2010" name="Proc. Natl. Acad. Sci. U.S.A.">
        <title>Insights into evolution of multicellular fungi from the assembled chromosomes of the mushroom Coprinopsis cinerea (Coprinus cinereus).</title>
        <authorList>
            <person name="Stajich J.E."/>
            <person name="Wilke S.K."/>
            <person name="Ahren D."/>
            <person name="Au C.H."/>
            <person name="Birren B.W."/>
            <person name="Borodovsky M."/>
            <person name="Burns C."/>
            <person name="Canback B."/>
            <person name="Casselton L.A."/>
            <person name="Cheng C.K."/>
            <person name="Deng J."/>
            <person name="Dietrich F.S."/>
            <person name="Fargo D.C."/>
            <person name="Farman M.L."/>
            <person name="Gathman A.C."/>
            <person name="Goldberg J."/>
            <person name="Guigo R."/>
            <person name="Hoegger P.J."/>
            <person name="Hooker J.B."/>
            <person name="Huggins A."/>
            <person name="James T.Y."/>
            <person name="Kamada T."/>
            <person name="Kilaru S."/>
            <person name="Kodira C."/>
            <person name="Kues U."/>
            <person name="Kupfer D."/>
            <person name="Kwan H.S."/>
            <person name="Lomsadze A."/>
            <person name="Li W."/>
            <person name="Lilly W.W."/>
            <person name="Ma L.J."/>
            <person name="Mackey A.J."/>
            <person name="Manning G."/>
            <person name="Martin F."/>
            <person name="Muraguchi H."/>
            <person name="Natvig D.O."/>
            <person name="Palmerini H."/>
            <person name="Ramesh M.A."/>
            <person name="Rehmeyer C.J."/>
            <person name="Roe B.A."/>
            <person name="Shenoy N."/>
            <person name="Stanke M."/>
            <person name="Ter-Hovhannisyan V."/>
            <person name="Tunlid A."/>
            <person name="Velagapudi R."/>
            <person name="Vision T.J."/>
            <person name="Zeng Q."/>
            <person name="Zolan M.E."/>
            <person name="Pukkila P.J."/>
        </authorList>
    </citation>
    <scope>NUCLEOTIDE SEQUENCE [LARGE SCALE GENOMIC DNA]</scope>
    <source>
        <strain evidence="8">Okayama-7 / 130 / ATCC MYA-4618 / FGSC 9003</strain>
    </source>
</reference>
<dbReference type="Gene3D" id="2.40.30.160">
    <property type="match status" value="1"/>
</dbReference>
<dbReference type="EMBL" id="AACS02000005">
    <property type="protein sequence ID" value="EAU84729.2"/>
    <property type="molecule type" value="Genomic_DNA"/>
</dbReference>
<feature type="domain" description="CAF17 C-terminal" evidence="6">
    <location>
        <begin position="272"/>
        <end position="377"/>
    </location>
</feature>
<dbReference type="GO" id="GO:0005759">
    <property type="term" value="C:mitochondrial matrix"/>
    <property type="evidence" value="ECO:0007669"/>
    <property type="project" value="TreeGrafter"/>
</dbReference>
<name>A8NXA4_COPC7</name>
<dbReference type="InterPro" id="IPR027266">
    <property type="entry name" value="TrmE/GcvT-like"/>
</dbReference>
<gene>
    <name evidence="7" type="ORF">CC1G_00248</name>
</gene>
<dbReference type="NCBIfam" id="TIGR03317">
    <property type="entry name" value="ygfZ_signature"/>
    <property type="match status" value="1"/>
</dbReference>
<dbReference type="Pfam" id="PF25455">
    <property type="entry name" value="Beta-barrel_CAF17_C"/>
    <property type="match status" value="1"/>
</dbReference>
<comment type="similarity">
    <text evidence="4">Belongs to the GcvT family. CAF17/IBA57 subfamily.</text>
</comment>
<feature type="compositionally biased region" description="Low complexity" evidence="5">
    <location>
        <begin position="285"/>
        <end position="295"/>
    </location>
</feature>
<dbReference type="InterPro" id="IPR045179">
    <property type="entry name" value="YgfZ/GcvT"/>
</dbReference>
<feature type="region of interest" description="Disordered" evidence="5">
    <location>
        <begin position="285"/>
        <end position="329"/>
    </location>
</feature>
<comment type="subcellular location">
    <subcellularLocation>
        <location evidence="1">Mitochondrion</location>
    </subcellularLocation>
</comment>
<keyword evidence="8" id="KW-1185">Reference proteome</keyword>
<evidence type="ECO:0000313" key="7">
    <source>
        <dbReference type="EMBL" id="EAU84729.2"/>
    </source>
</evidence>
<dbReference type="FunCoup" id="A8NXA4">
    <property type="interactions" value="128"/>
</dbReference>
<dbReference type="KEGG" id="cci:CC1G_00248"/>
<organism evidence="7 8">
    <name type="scientific">Coprinopsis cinerea (strain Okayama-7 / 130 / ATCC MYA-4618 / FGSC 9003)</name>
    <name type="common">Inky cap fungus</name>
    <name type="synonym">Hormographiella aspergillata</name>
    <dbReference type="NCBI Taxonomy" id="240176"/>
    <lineage>
        <taxon>Eukaryota</taxon>
        <taxon>Fungi</taxon>
        <taxon>Dikarya</taxon>
        <taxon>Basidiomycota</taxon>
        <taxon>Agaricomycotina</taxon>
        <taxon>Agaricomycetes</taxon>
        <taxon>Agaricomycetidae</taxon>
        <taxon>Agaricales</taxon>
        <taxon>Agaricineae</taxon>
        <taxon>Psathyrellaceae</taxon>
        <taxon>Coprinopsis</taxon>
    </lineage>
</organism>
<evidence type="ECO:0000259" key="6">
    <source>
        <dbReference type="Pfam" id="PF25455"/>
    </source>
</evidence>
<evidence type="ECO:0000256" key="4">
    <source>
        <dbReference type="ARBA" id="ARBA00093447"/>
    </source>
</evidence>
<dbReference type="RefSeq" id="XP_001837112.2">
    <property type="nucleotide sequence ID" value="XM_001837060.2"/>
</dbReference>
<dbReference type="VEuPathDB" id="FungiDB:CC1G_00248"/>
<dbReference type="InParanoid" id="A8NXA4"/>
<dbReference type="OrthoDB" id="191995at2759"/>
<keyword evidence="2" id="KW-0809">Transit peptide</keyword>
<dbReference type="Gene3D" id="3.30.1360.120">
    <property type="entry name" value="Probable tRNA modification gtpase trme, domain 1"/>
    <property type="match status" value="1"/>
</dbReference>